<keyword evidence="1" id="KW-0812">Transmembrane</keyword>
<dbReference type="RefSeq" id="WP_189163239.1">
    <property type="nucleotide sequence ID" value="NZ_BMNT01000012.1"/>
</dbReference>
<name>A0A917VIF7_9ACTN</name>
<dbReference type="Proteomes" id="UP000645217">
    <property type="component" value="Unassembled WGS sequence"/>
</dbReference>
<proteinExistence type="predicted"/>
<feature type="transmembrane region" description="Helical" evidence="1">
    <location>
        <begin position="12"/>
        <end position="33"/>
    </location>
</feature>
<keyword evidence="1" id="KW-0472">Membrane</keyword>
<protein>
    <recommendedName>
        <fullName evidence="2">DUF8175 domain-containing protein</fullName>
    </recommendedName>
</protein>
<keyword evidence="4" id="KW-1185">Reference proteome</keyword>
<reference evidence="3" key="1">
    <citation type="journal article" date="2014" name="Int. J. Syst. Evol. Microbiol.">
        <title>Complete genome sequence of Corynebacterium casei LMG S-19264T (=DSM 44701T), isolated from a smear-ripened cheese.</title>
        <authorList>
            <consortium name="US DOE Joint Genome Institute (JGI-PGF)"/>
            <person name="Walter F."/>
            <person name="Albersmeier A."/>
            <person name="Kalinowski J."/>
            <person name="Ruckert C."/>
        </authorList>
    </citation>
    <scope>NUCLEOTIDE SEQUENCE</scope>
    <source>
        <strain evidence="3">JCM 13064</strain>
    </source>
</reference>
<gene>
    <name evidence="3" type="ORF">GCM10007964_26030</name>
</gene>
<evidence type="ECO:0000313" key="4">
    <source>
        <dbReference type="Proteomes" id="UP000645217"/>
    </source>
</evidence>
<dbReference type="Pfam" id="PF26526">
    <property type="entry name" value="DUF8175"/>
    <property type="match status" value="1"/>
</dbReference>
<reference evidence="3" key="2">
    <citation type="submission" date="2020-09" db="EMBL/GenBank/DDBJ databases">
        <authorList>
            <person name="Sun Q."/>
            <person name="Ohkuma M."/>
        </authorList>
    </citation>
    <scope>NUCLEOTIDE SEQUENCE</scope>
    <source>
        <strain evidence="3">JCM 13064</strain>
    </source>
</reference>
<keyword evidence="1" id="KW-1133">Transmembrane helix</keyword>
<accession>A0A917VIF7</accession>
<evidence type="ECO:0000256" key="1">
    <source>
        <dbReference type="SAM" id="Phobius"/>
    </source>
</evidence>
<organism evidence="3 4">
    <name type="scientific">Sphaerisporangium melleum</name>
    <dbReference type="NCBI Taxonomy" id="321316"/>
    <lineage>
        <taxon>Bacteria</taxon>
        <taxon>Bacillati</taxon>
        <taxon>Actinomycetota</taxon>
        <taxon>Actinomycetes</taxon>
        <taxon>Streptosporangiales</taxon>
        <taxon>Streptosporangiaceae</taxon>
        <taxon>Sphaerisporangium</taxon>
    </lineage>
</organism>
<sequence length="249" mass="26802">MSNIFLRRRRPVLFYLFVIALGLVTYVIVGLVVQTALMPERPSDNRIPAAAVGPGSVIGIHQDGSLVPFGERPPPLRLLPGSRMVHEVSVGYPHSMLGAISAAVEYWGQIASTLDRARAAQVGTVVADPVWRTAAAELSEGPVNTRRRLGLPTSGPVPDGASVLLTPVAYQIRQITADSVTVILLGYYQTTLPGRDPQNRIGVFPLQLRWVADDWKMPAPTLSANYSDLQTTPGSDEAAVFGWLPLASS</sequence>
<evidence type="ECO:0000313" key="3">
    <source>
        <dbReference type="EMBL" id="GGK82160.1"/>
    </source>
</evidence>
<dbReference type="AlphaFoldDB" id="A0A917VIF7"/>
<feature type="domain" description="DUF8175" evidence="2">
    <location>
        <begin position="86"/>
        <end position="231"/>
    </location>
</feature>
<dbReference type="InterPro" id="IPR058488">
    <property type="entry name" value="DUF8175"/>
</dbReference>
<dbReference type="EMBL" id="BMNT01000012">
    <property type="protein sequence ID" value="GGK82160.1"/>
    <property type="molecule type" value="Genomic_DNA"/>
</dbReference>
<evidence type="ECO:0000259" key="2">
    <source>
        <dbReference type="Pfam" id="PF26526"/>
    </source>
</evidence>
<comment type="caution">
    <text evidence="3">The sequence shown here is derived from an EMBL/GenBank/DDBJ whole genome shotgun (WGS) entry which is preliminary data.</text>
</comment>